<protein>
    <submittedName>
        <fullName evidence="3">Membrane protein</fullName>
    </submittedName>
</protein>
<evidence type="ECO:0000256" key="1">
    <source>
        <dbReference type="SAM" id="Phobius"/>
    </source>
</evidence>
<reference evidence="3 4" key="1">
    <citation type="journal article" date="2012" name="BMC Genomics">
        <title>Complete genome sequence, lifestyle, and multi-drug resistance of the human pathogen Corynebacterium resistens DSM 45100 isolated from blood samples of a leukemia patient.</title>
        <authorList>
            <person name="Schroder J."/>
            <person name="Maus I."/>
            <person name="Meyer K."/>
            <person name="Wordemann S."/>
            <person name="Blom J."/>
            <person name="Jaenicke S."/>
            <person name="Schneider J."/>
            <person name="Trost E."/>
            <person name="Tauch A."/>
        </authorList>
    </citation>
    <scope>NUCLEOTIDE SEQUENCE [LARGE SCALE GENOMIC DNA]</scope>
    <source>
        <strain evidence="4">DSM 45100 / JCM 12819 / CCUG 50093 / GTC 2026 / SICGH 158</strain>
    </source>
</reference>
<dbReference type="eggNOG" id="COG0671">
    <property type="taxonomic scope" value="Bacteria"/>
</dbReference>
<evidence type="ECO:0000313" key="3">
    <source>
        <dbReference type="EMBL" id="AEI09340.1"/>
    </source>
</evidence>
<sequence>MNSVIVSQPSHSRNTPDTDAPRANFPRLLCIAILGATIVLSSGFLLQNSAVDLPCVQWFNAHRTGSFGIIVDWVYVTFLPRKAAIYTIVLIAILALLHRPTLHPWIFGLTILLSWAPLWGAKFIFARERPDLALLPHPTDSLQAGWSYPSGHSAFFGVVAVSLVLLVTTYEFPNAYVARIARVIVLIVAGTLMFVIWLTVVTRGVHFPTDSAASLLWAATVTPLVWHSLIRATSGVPKD</sequence>
<dbReference type="EMBL" id="CP002857">
    <property type="protein sequence ID" value="AEI09340.1"/>
    <property type="molecule type" value="Genomic_DNA"/>
</dbReference>
<evidence type="ECO:0000313" key="4">
    <source>
        <dbReference type="Proteomes" id="UP000000492"/>
    </source>
</evidence>
<feature type="transmembrane region" description="Helical" evidence="1">
    <location>
        <begin position="28"/>
        <end position="46"/>
    </location>
</feature>
<dbReference type="STRING" id="662755.CRES_0984"/>
<evidence type="ECO:0000259" key="2">
    <source>
        <dbReference type="Pfam" id="PF01569"/>
    </source>
</evidence>
<keyword evidence="1" id="KW-1133">Transmembrane helix</keyword>
<proteinExistence type="predicted"/>
<dbReference type="HOGENOM" id="CLU_072275_0_0_11"/>
<feature type="domain" description="Phosphatidic acid phosphatase type 2/haloperoxidase" evidence="2">
    <location>
        <begin position="105"/>
        <end position="229"/>
    </location>
</feature>
<feature type="transmembrane region" description="Helical" evidence="1">
    <location>
        <begin position="212"/>
        <end position="230"/>
    </location>
</feature>
<feature type="transmembrane region" description="Helical" evidence="1">
    <location>
        <begin position="105"/>
        <end position="126"/>
    </location>
</feature>
<keyword evidence="1" id="KW-0472">Membrane</keyword>
<gene>
    <name evidence="3" type="ordered locus">CRES_0984</name>
</gene>
<dbReference type="AlphaFoldDB" id="F8E1S3"/>
<feature type="transmembrane region" description="Helical" evidence="1">
    <location>
        <begin position="180"/>
        <end position="200"/>
    </location>
</feature>
<feature type="transmembrane region" description="Helical" evidence="1">
    <location>
        <begin position="83"/>
        <end position="98"/>
    </location>
</feature>
<dbReference type="Proteomes" id="UP000000492">
    <property type="component" value="Chromosome"/>
</dbReference>
<accession>F8E1S3</accession>
<feature type="transmembrane region" description="Helical" evidence="1">
    <location>
        <begin position="146"/>
        <end position="168"/>
    </location>
</feature>
<dbReference type="SUPFAM" id="SSF48317">
    <property type="entry name" value="Acid phosphatase/Vanadium-dependent haloperoxidase"/>
    <property type="match status" value="1"/>
</dbReference>
<keyword evidence="4" id="KW-1185">Reference proteome</keyword>
<dbReference type="Gene3D" id="1.20.144.10">
    <property type="entry name" value="Phosphatidic acid phosphatase type 2/haloperoxidase"/>
    <property type="match status" value="1"/>
</dbReference>
<keyword evidence="1" id="KW-0812">Transmembrane</keyword>
<dbReference type="Pfam" id="PF01569">
    <property type="entry name" value="PAP2"/>
    <property type="match status" value="1"/>
</dbReference>
<organism evidence="3 4">
    <name type="scientific">Corynebacterium resistens (strain DSM 45100 / JCM 12819 / GTC 2026 / SICGH 158)</name>
    <dbReference type="NCBI Taxonomy" id="662755"/>
    <lineage>
        <taxon>Bacteria</taxon>
        <taxon>Bacillati</taxon>
        <taxon>Actinomycetota</taxon>
        <taxon>Actinomycetes</taxon>
        <taxon>Mycobacteriales</taxon>
        <taxon>Corynebacteriaceae</taxon>
        <taxon>Corynebacterium</taxon>
    </lineage>
</organism>
<dbReference type="InterPro" id="IPR000326">
    <property type="entry name" value="PAP2/HPO"/>
</dbReference>
<name>F8E1S3_CORRG</name>
<dbReference type="KEGG" id="crd:CRES_0984"/>
<dbReference type="InterPro" id="IPR036938">
    <property type="entry name" value="PAP2/HPO_sf"/>
</dbReference>